<feature type="chain" id="PRO_5040738833" evidence="2">
    <location>
        <begin position="21"/>
        <end position="1002"/>
    </location>
</feature>
<reference evidence="4" key="1">
    <citation type="submission" date="2022-04" db="EMBL/GenBank/DDBJ databases">
        <title>Mucilaginibacter sp. RS28 isolated from freshwater.</title>
        <authorList>
            <person name="Ko S.-R."/>
        </authorList>
    </citation>
    <scope>NUCLEOTIDE SEQUENCE</scope>
    <source>
        <strain evidence="4">RS28</strain>
    </source>
</reference>
<feature type="compositionally biased region" description="Gly residues" evidence="1">
    <location>
        <begin position="981"/>
        <end position="991"/>
    </location>
</feature>
<organism evidence="4 5">
    <name type="scientific">Mucilaginibacter straminoryzae</name>
    <dbReference type="NCBI Taxonomy" id="2932774"/>
    <lineage>
        <taxon>Bacteria</taxon>
        <taxon>Pseudomonadati</taxon>
        <taxon>Bacteroidota</taxon>
        <taxon>Sphingobacteriia</taxon>
        <taxon>Sphingobacteriales</taxon>
        <taxon>Sphingobacteriaceae</taxon>
        <taxon>Mucilaginibacter</taxon>
    </lineage>
</organism>
<dbReference type="EMBL" id="JALJEJ010000006">
    <property type="protein sequence ID" value="MCJ8210855.1"/>
    <property type="molecule type" value="Genomic_DNA"/>
</dbReference>
<dbReference type="Pfam" id="PF13620">
    <property type="entry name" value="CarboxypepD_reg"/>
    <property type="match status" value="1"/>
</dbReference>
<dbReference type="Proteomes" id="UP001139450">
    <property type="component" value="Unassembled WGS sequence"/>
</dbReference>
<dbReference type="RefSeq" id="WP_245130836.1">
    <property type="nucleotide sequence ID" value="NZ_JALJEJ010000006.1"/>
</dbReference>
<feature type="signal peptide" evidence="2">
    <location>
        <begin position="1"/>
        <end position="20"/>
    </location>
</feature>
<name>A0A9X2BAI9_9SPHI</name>
<dbReference type="InterPro" id="IPR041700">
    <property type="entry name" value="OMP_b-brl_3"/>
</dbReference>
<comment type="caution">
    <text evidence="4">The sequence shown here is derived from an EMBL/GenBank/DDBJ whole genome shotgun (WGS) entry which is preliminary data.</text>
</comment>
<evidence type="ECO:0000256" key="1">
    <source>
        <dbReference type="SAM" id="MobiDB-lite"/>
    </source>
</evidence>
<dbReference type="AlphaFoldDB" id="A0A9X2BAI9"/>
<evidence type="ECO:0000313" key="4">
    <source>
        <dbReference type="EMBL" id="MCJ8210855.1"/>
    </source>
</evidence>
<dbReference type="SUPFAM" id="SSF56935">
    <property type="entry name" value="Porins"/>
    <property type="match status" value="1"/>
</dbReference>
<protein>
    <submittedName>
        <fullName evidence="4">Outer membrane beta-barrel protein</fullName>
    </submittedName>
</protein>
<evidence type="ECO:0000313" key="5">
    <source>
        <dbReference type="Proteomes" id="UP001139450"/>
    </source>
</evidence>
<feature type="domain" description="Outer membrane protein beta-barrel" evidence="3">
    <location>
        <begin position="482"/>
        <end position="791"/>
    </location>
</feature>
<accession>A0A9X2BAI9</accession>
<keyword evidence="5" id="KW-1185">Reference proteome</keyword>
<proteinExistence type="predicted"/>
<dbReference type="InterPro" id="IPR008969">
    <property type="entry name" value="CarboxyPept-like_regulatory"/>
</dbReference>
<gene>
    <name evidence="4" type="ORF">MUY27_14145</name>
</gene>
<evidence type="ECO:0000259" key="3">
    <source>
        <dbReference type="Pfam" id="PF14905"/>
    </source>
</evidence>
<feature type="region of interest" description="Disordered" evidence="1">
    <location>
        <begin position="964"/>
        <end position="1002"/>
    </location>
</feature>
<evidence type="ECO:0000256" key="2">
    <source>
        <dbReference type="SAM" id="SignalP"/>
    </source>
</evidence>
<sequence length="1002" mass="108746">MKRIPLLLVILFFGFSYASAQVAHEVRGTVIDSTKATLPGSVVTLVSDKKDSVNAAADVNGRFTFPNINGTKITLTIKSIGYQTLIKHYSIDANMRVADLGNILLKVANTTLNEVKIVGVNAVAVKEDTVEYKVSALNVRPNATLEDALKKAPGVDVDPTSGAVTAQGQQITKVRINGKDYMGGDVTSLTRNIPADLLESIQVVDDYGDQANLTGIKTGEPNKVLNVNIRKDRNYGYSLQATGGDGSDLLPKNTAPASGAGALTPQSNDNRYLGSLNYFSFKGDRQISVLGNLNNTNVNTFSFGSPSGGFGGGGAGGNFGGGGGGGRGNAARFGGGGSLTSSQNGITNAHSIGGNYRDQWGKHIAAYGSYSFADNSTFTNSVSQQLNTGQFPSSTNQTSTENDNNINHRFNFNIEYRPDTINYLKVTPTFTYAKTLTLSDDNVLNQQTSRTTGQLYTSTAYTSQTYANSSAPNLGLSAMYNHRFSTKGRNFNVLVNLSTGSNDQSQNPIYNYSAGTPLAPLNQLITTNSNNHAVSTSLSYLEPVGKVSFMELNYAYNNTYTSSDKETDTLNTFGTRTNYARLSNNFNYTFITHRAGLNYRVIEKKYNYTLGLGIQPAILDGNSITTGVQTHVTTVNFSPTARFVYNFARSNSLSINYNGNNNMPSFSQLQPVTDFSNALYPVQGNPNLKPEFANNFNIRYNKFSFQTGDVIFANASFTQTNDKISTNVITVPRSKALSNNAEYRDLQNTILTRYVNTDGYYSANGFFTYAKPWANRRYTLMFNGSATYSNNVGYVSSVDSVNAALTSQKNIAKNLILTPGMRFRVDLTDIVDVQFLSNYSINKTNNSVKNNLTQGGANVRTWTLGINGKNYFWKDWTLGYDFSHQINYGYTVAVTNPNILNAYAERRFLKNNAATIRASVFDAFNQNTGFSSNTTATSITQTNTNRLGRYFLLTFTLRLQKFAGRAPTQQPGERGFRRDGGGFGGPGGGPGGPGPGGPSLNE</sequence>
<dbReference type="SUPFAM" id="SSF49464">
    <property type="entry name" value="Carboxypeptidase regulatory domain-like"/>
    <property type="match status" value="1"/>
</dbReference>
<dbReference type="Pfam" id="PF14905">
    <property type="entry name" value="OMP_b-brl_3"/>
    <property type="match status" value="1"/>
</dbReference>
<keyword evidence="2" id="KW-0732">Signal</keyword>